<dbReference type="STRING" id="187304.B0E33_27710"/>
<gene>
    <name evidence="3" type="ORF">LAL4801_00477</name>
</gene>
<dbReference type="GO" id="GO:0004197">
    <property type="term" value="F:cysteine-type endopeptidase activity"/>
    <property type="evidence" value="ECO:0007669"/>
    <property type="project" value="InterPro"/>
</dbReference>
<evidence type="ECO:0000313" key="4">
    <source>
        <dbReference type="Proteomes" id="UP000048926"/>
    </source>
</evidence>
<keyword evidence="4" id="KW-1185">Reference proteome</keyword>
<organism evidence="3 4">
    <name type="scientific">Roseibium aggregatum</name>
    <dbReference type="NCBI Taxonomy" id="187304"/>
    <lineage>
        <taxon>Bacteria</taxon>
        <taxon>Pseudomonadati</taxon>
        <taxon>Pseudomonadota</taxon>
        <taxon>Alphaproteobacteria</taxon>
        <taxon>Hyphomicrobiales</taxon>
        <taxon>Stappiaceae</taxon>
        <taxon>Roseibium</taxon>
    </lineage>
</organism>
<feature type="chain" id="PRO_5005807167" description="Peptidase C14 caspase domain-containing protein" evidence="1">
    <location>
        <begin position="32"/>
        <end position="541"/>
    </location>
</feature>
<dbReference type="EMBL" id="CXST01000001">
    <property type="protein sequence ID" value="CTQ42057.1"/>
    <property type="molecule type" value="Genomic_DNA"/>
</dbReference>
<sequence length="541" mass="57435">MNVPFGLASGRYFWARVCSLFLIAVSFGSTAEAGQWRALVVGVDAYQHVSPLKGAVNDARDIAETLTAAGVTDLTTLYDADASRQAILSSWQDLISRADADDVLVLSYAGHGAQEPEWVKGSEEDGMDEVFLLAGFDIAAPGNGERLRDDDIAAMLRAAGGRSVLVLADSCHSGTMTRSVDPRITRLGTRLVGLPPFENDALRSQPLPPMLAGNAQQTGDVQDLPNVIYVGATVDGQVIPELLIAGEPRGALSWAFARGVEGRADLDRDGGISMEELSLFLKETVRVATEGRQSPSLTMSGDSRAAVLPRVNEQIFAHENGVLTLSASTNAATPVLQQLAGKQEGRLKVVEDGTADLFWDVEEGDVLTKFGDVVLRGKATNIDRFSDVVTKWGFLTDLYALSRERQPIEGTLQPAVGHIPEGDAFKVGLKSDQAGNMAVFALEADGTLRLLAPNKKADPLGKDTTVQAAKPYVLNLRAALPFGADHIVMVRAAKPMPQLVGVLAALDGKPLSAELTPKLLELIGQYADAVGIAGVYTEPAG</sequence>
<dbReference type="GO" id="GO:0006508">
    <property type="term" value="P:proteolysis"/>
    <property type="evidence" value="ECO:0007669"/>
    <property type="project" value="InterPro"/>
</dbReference>
<reference evidence="4" key="1">
    <citation type="submission" date="2015-07" db="EMBL/GenBank/DDBJ databases">
        <authorList>
            <person name="Rodrigo-Torres Lidia"/>
            <person name="Arahal R.David."/>
        </authorList>
    </citation>
    <scope>NUCLEOTIDE SEQUENCE [LARGE SCALE GENOMIC DNA]</scope>
    <source>
        <strain evidence="4">CECT 4801</strain>
    </source>
</reference>
<evidence type="ECO:0000256" key="1">
    <source>
        <dbReference type="SAM" id="SignalP"/>
    </source>
</evidence>
<accession>A0A0M6XXA4</accession>
<feature type="signal peptide" evidence="1">
    <location>
        <begin position="1"/>
        <end position="31"/>
    </location>
</feature>
<dbReference type="PANTHER" id="PTHR48104:SF30">
    <property type="entry name" value="METACASPASE-1"/>
    <property type="match status" value="1"/>
</dbReference>
<evidence type="ECO:0000313" key="3">
    <source>
        <dbReference type="EMBL" id="CTQ42057.1"/>
    </source>
</evidence>
<name>A0A0M6XXA4_9HYPH</name>
<dbReference type="Proteomes" id="UP000048926">
    <property type="component" value="Unassembled WGS sequence"/>
</dbReference>
<dbReference type="OrthoDB" id="5489622at2"/>
<dbReference type="InterPro" id="IPR011600">
    <property type="entry name" value="Pept_C14_caspase"/>
</dbReference>
<dbReference type="SUPFAM" id="SSF52129">
    <property type="entry name" value="Caspase-like"/>
    <property type="match status" value="1"/>
</dbReference>
<dbReference type="AlphaFoldDB" id="A0A0M6XXA4"/>
<feature type="domain" description="Peptidase C14 caspase" evidence="2">
    <location>
        <begin position="37"/>
        <end position="299"/>
    </location>
</feature>
<dbReference type="GO" id="GO:0005737">
    <property type="term" value="C:cytoplasm"/>
    <property type="evidence" value="ECO:0007669"/>
    <property type="project" value="TreeGrafter"/>
</dbReference>
<protein>
    <recommendedName>
        <fullName evidence="2">Peptidase C14 caspase domain-containing protein</fullName>
    </recommendedName>
</protein>
<evidence type="ECO:0000259" key="2">
    <source>
        <dbReference type="Pfam" id="PF00656"/>
    </source>
</evidence>
<dbReference type="PANTHER" id="PTHR48104">
    <property type="entry name" value="METACASPASE-4"/>
    <property type="match status" value="1"/>
</dbReference>
<keyword evidence="1" id="KW-0732">Signal</keyword>
<dbReference type="InterPro" id="IPR029030">
    <property type="entry name" value="Caspase-like_dom_sf"/>
</dbReference>
<dbReference type="RefSeq" id="WP_082444403.1">
    <property type="nucleotide sequence ID" value="NZ_CXST01000001.1"/>
</dbReference>
<proteinExistence type="predicted"/>
<dbReference type="Gene3D" id="3.40.50.1460">
    <property type="match status" value="1"/>
</dbReference>
<dbReference type="InterPro" id="IPR050452">
    <property type="entry name" value="Metacaspase"/>
</dbReference>
<dbReference type="Pfam" id="PF00656">
    <property type="entry name" value="Peptidase_C14"/>
    <property type="match status" value="1"/>
</dbReference>